<organism evidence="1 2">
    <name type="scientific">Pisolithus microcarpus 441</name>
    <dbReference type="NCBI Taxonomy" id="765257"/>
    <lineage>
        <taxon>Eukaryota</taxon>
        <taxon>Fungi</taxon>
        <taxon>Dikarya</taxon>
        <taxon>Basidiomycota</taxon>
        <taxon>Agaricomycotina</taxon>
        <taxon>Agaricomycetes</taxon>
        <taxon>Agaricomycetidae</taxon>
        <taxon>Boletales</taxon>
        <taxon>Sclerodermatineae</taxon>
        <taxon>Pisolithaceae</taxon>
        <taxon>Pisolithus</taxon>
    </lineage>
</organism>
<accession>A0A0C9YYX7</accession>
<gene>
    <name evidence="1" type="ORF">PISMIDRAFT_13905</name>
</gene>
<reference evidence="1 2" key="1">
    <citation type="submission" date="2014-04" db="EMBL/GenBank/DDBJ databases">
        <authorList>
            <consortium name="DOE Joint Genome Institute"/>
            <person name="Kuo A."/>
            <person name="Kohler A."/>
            <person name="Costa M.D."/>
            <person name="Nagy L.G."/>
            <person name="Floudas D."/>
            <person name="Copeland A."/>
            <person name="Barry K.W."/>
            <person name="Cichocki N."/>
            <person name="Veneault-Fourrey C."/>
            <person name="LaButti K."/>
            <person name="Lindquist E.A."/>
            <person name="Lipzen A."/>
            <person name="Lundell T."/>
            <person name="Morin E."/>
            <person name="Murat C."/>
            <person name="Sun H."/>
            <person name="Tunlid A."/>
            <person name="Henrissat B."/>
            <person name="Grigoriev I.V."/>
            <person name="Hibbett D.S."/>
            <person name="Martin F."/>
            <person name="Nordberg H.P."/>
            <person name="Cantor M.N."/>
            <person name="Hua S.X."/>
        </authorList>
    </citation>
    <scope>NUCLEOTIDE SEQUENCE [LARGE SCALE GENOMIC DNA]</scope>
    <source>
        <strain evidence="1 2">441</strain>
    </source>
</reference>
<name>A0A0C9YYX7_9AGAM</name>
<evidence type="ECO:0000313" key="1">
    <source>
        <dbReference type="EMBL" id="KIK19159.1"/>
    </source>
</evidence>
<dbReference type="EMBL" id="KN833790">
    <property type="protein sequence ID" value="KIK19159.1"/>
    <property type="molecule type" value="Genomic_DNA"/>
</dbReference>
<dbReference type="HOGENOM" id="CLU_3125619_0_0_1"/>
<sequence>MHFPNELDYPFANELCYTLEVKNADHYTLLTMLQLVVKNVDHYTICNELD</sequence>
<dbReference type="Proteomes" id="UP000054018">
    <property type="component" value="Unassembled WGS sequence"/>
</dbReference>
<evidence type="ECO:0000313" key="2">
    <source>
        <dbReference type="Proteomes" id="UP000054018"/>
    </source>
</evidence>
<keyword evidence="2" id="KW-1185">Reference proteome</keyword>
<protein>
    <submittedName>
        <fullName evidence="1">Uncharacterized protein</fullName>
    </submittedName>
</protein>
<dbReference type="AlphaFoldDB" id="A0A0C9YYX7"/>
<reference evidence="2" key="2">
    <citation type="submission" date="2015-01" db="EMBL/GenBank/DDBJ databases">
        <title>Evolutionary Origins and Diversification of the Mycorrhizal Mutualists.</title>
        <authorList>
            <consortium name="DOE Joint Genome Institute"/>
            <consortium name="Mycorrhizal Genomics Consortium"/>
            <person name="Kohler A."/>
            <person name="Kuo A."/>
            <person name="Nagy L.G."/>
            <person name="Floudas D."/>
            <person name="Copeland A."/>
            <person name="Barry K.W."/>
            <person name="Cichocki N."/>
            <person name="Veneault-Fourrey C."/>
            <person name="LaButti K."/>
            <person name="Lindquist E.A."/>
            <person name="Lipzen A."/>
            <person name="Lundell T."/>
            <person name="Morin E."/>
            <person name="Murat C."/>
            <person name="Riley R."/>
            <person name="Ohm R."/>
            <person name="Sun H."/>
            <person name="Tunlid A."/>
            <person name="Henrissat B."/>
            <person name="Grigoriev I.V."/>
            <person name="Hibbett D.S."/>
            <person name="Martin F."/>
        </authorList>
    </citation>
    <scope>NUCLEOTIDE SEQUENCE [LARGE SCALE GENOMIC DNA]</scope>
    <source>
        <strain evidence="2">441</strain>
    </source>
</reference>
<proteinExistence type="predicted"/>